<dbReference type="Proteomes" id="UP001162030">
    <property type="component" value="Chromosome"/>
</dbReference>
<evidence type="ECO:0000313" key="2">
    <source>
        <dbReference type="Proteomes" id="UP001162030"/>
    </source>
</evidence>
<gene>
    <name evidence="1" type="ORF">MSZNOR_2429</name>
</gene>
<sequence>MRRPMGRCGHFGNSIAVFKVKRFAVLVGARSTVAGGRQSLTDMGSTLGLSRAGEYGFVDILCADVRPFSQSILWAVRLDR</sequence>
<protein>
    <submittedName>
        <fullName evidence="1">Uncharacterized protein</fullName>
    </submittedName>
</protein>
<accession>A0ABN8X7W0</accession>
<organism evidence="1 2">
    <name type="scientific">Methylocaldum szegediense</name>
    <dbReference type="NCBI Taxonomy" id="73780"/>
    <lineage>
        <taxon>Bacteria</taxon>
        <taxon>Pseudomonadati</taxon>
        <taxon>Pseudomonadota</taxon>
        <taxon>Gammaproteobacteria</taxon>
        <taxon>Methylococcales</taxon>
        <taxon>Methylococcaceae</taxon>
        <taxon>Methylocaldum</taxon>
    </lineage>
</organism>
<reference evidence="1 2" key="1">
    <citation type="submission" date="2023-03" db="EMBL/GenBank/DDBJ databases">
        <authorList>
            <person name="Pearce D."/>
        </authorList>
    </citation>
    <scope>NUCLEOTIDE SEQUENCE [LARGE SCALE GENOMIC DNA]</scope>
    <source>
        <strain evidence="1">Msz</strain>
    </source>
</reference>
<proteinExistence type="predicted"/>
<evidence type="ECO:0000313" key="1">
    <source>
        <dbReference type="EMBL" id="CAI8846572.1"/>
    </source>
</evidence>
<dbReference type="EMBL" id="OX458333">
    <property type="protein sequence ID" value="CAI8846572.1"/>
    <property type="molecule type" value="Genomic_DNA"/>
</dbReference>
<name>A0ABN8X7W0_9GAMM</name>
<keyword evidence="2" id="KW-1185">Reference proteome</keyword>